<feature type="compositionally biased region" description="Basic and acidic residues" evidence="1">
    <location>
        <begin position="29"/>
        <end position="38"/>
    </location>
</feature>
<dbReference type="Proteomes" id="UP001341840">
    <property type="component" value="Unassembled WGS sequence"/>
</dbReference>
<dbReference type="PROSITE" id="PS50207">
    <property type="entry name" value="CASPASE_P10"/>
    <property type="match status" value="1"/>
</dbReference>
<comment type="caution">
    <text evidence="3">The sequence shown here is derived from an EMBL/GenBank/DDBJ whole genome shotgun (WGS) entry which is preliminary data.</text>
</comment>
<feature type="compositionally biased region" description="Basic and acidic residues" evidence="1">
    <location>
        <begin position="118"/>
        <end position="133"/>
    </location>
</feature>
<proteinExistence type="predicted"/>
<gene>
    <name evidence="3" type="ORF">PIB30_054275</name>
</gene>
<evidence type="ECO:0000313" key="3">
    <source>
        <dbReference type="EMBL" id="MED6160749.1"/>
    </source>
</evidence>
<feature type="region of interest" description="Disordered" evidence="1">
    <location>
        <begin position="1"/>
        <end position="38"/>
    </location>
</feature>
<evidence type="ECO:0000259" key="2">
    <source>
        <dbReference type="PROSITE" id="PS50207"/>
    </source>
</evidence>
<reference evidence="3 4" key="1">
    <citation type="journal article" date="2023" name="Plants (Basel)">
        <title>Bridging the Gap: Combining Genomics and Transcriptomics Approaches to Understand Stylosanthes scabra, an Orphan Legume from the Brazilian Caatinga.</title>
        <authorList>
            <person name="Ferreira-Neto J.R.C."/>
            <person name="da Silva M.D."/>
            <person name="Binneck E."/>
            <person name="de Melo N.F."/>
            <person name="da Silva R.H."/>
            <person name="de Melo A.L.T.M."/>
            <person name="Pandolfi V."/>
            <person name="Bustamante F.O."/>
            <person name="Brasileiro-Vidal A.C."/>
            <person name="Benko-Iseppon A.M."/>
        </authorList>
    </citation>
    <scope>NUCLEOTIDE SEQUENCE [LARGE SCALE GENOMIC DNA]</scope>
    <source>
        <tissue evidence="3">Leaves</tissue>
    </source>
</reference>
<feature type="region of interest" description="Disordered" evidence="1">
    <location>
        <begin position="53"/>
        <end position="95"/>
    </location>
</feature>
<dbReference type="EMBL" id="JASCZI010121241">
    <property type="protein sequence ID" value="MED6160749.1"/>
    <property type="molecule type" value="Genomic_DNA"/>
</dbReference>
<evidence type="ECO:0000313" key="4">
    <source>
        <dbReference type="Proteomes" id="UP001341840"/>
    </source>
</evidence>
<accession>A0ABU6UI70</accession>
<name>A0ABU6UI70_9FABA</name>
<feature type="region of interest" description="Disordered" evidence="1">
    <location>
        <begin position="114"/>
        <end position="139"/>
    </location>
</feature>
<dbReference type="InterPro" id="IPR002138">
    <property type="entry name" value="Pept_C14_p10"/>
</dbReference>
<organism evidence="3 4">
    <name type="scientific">Stylosanthes scabra</name>
    <dbReference type="NCBI Taxonomy" id="79078"/>
    <lineage>
        <taxon>Eukaryota</taxon>
        <taxon>Viridiplantae</taxon>
        <taxon>Streptophyta</taxon>
        <taxon>Embryophyta</taxon>
        <taxon>Tracheophyta</taxon>
        <taxon>Spermatophyta</taxon>
        <taxon>Magnoliopsida</taxon>
        <taxon>eudicotyledons</taxon>
        <taxon>Gunneridae</taxon>
        <taxon>Pentapetalae</taxon>
        <taxon>rosids</taxon>
        <taxon>fabids</taxon>
        <taxon>Fabales</taxon>
        <taxon>Fabaceae</taxon>
        <taxon>Papilionoideae</taxon>
        <taxon>50 kb inversion clade</taxon>
        <taxon>dalbergioids sensu lato</taxon>
        <taxon>Dalbergieae</taxon>
        <taxon>Pterocarpus clade</taxon>
        <taxon>Stylosanthes</taxon>
    </lineage>
</organism>
<protein>
    <recommendedName>
        <fullName evidence="2">Caspase family p10 domain-containing protein</fullName>
    </recommendedName>
</protein>
<sequence length="370" mass="41315">MRKIRIQKFQAQIQQDSDSEIHVQIQPDQESKNKKSEYDEIHEEATIQNAIEITDPSTIQHKNPEFTKSIKPQLNSEKQNGSQFQSQEDEDEFDERSIYSQYDDVSVTVVIQQPPPKAPDRFELARGRKKEPASSEEMSCRPANVIDMVTEIPRRRHEGESGACGSCLDHDGDEGLGGANHDAYLTNGDGTDDFTAAREEQTFAKAWVAGVATEENNQDLWRVRDANDAGRSAEVGASAGGMWTTAMLENRARHIASMEETRRTMSFLVNGTPTVTRGVFQAQRQRRLISPIVAKSPPLLAAIFLWDNVEMVRRKGGLLSTVAGEASPRPHANDDQCSPVPAVVESAAAHGWWKHEVDGNWFLSSLRELF</sequence>
<feature type="domain" description="Caspase family p10" evidence="2">
    <location>
        <begin position="353"/>
        <end position="370"/>
    </location>
</feature>
<feature type="compositionally biased region" description="Polar residues" evidence="1">
    <location>
        <begin position="70"/>
        <end position="81"/>
    </location>
</feature>
<keyword evidence="4" id="KW-1185">Reference proteome</keyword>
<evidence type="ECO:0000256" key="1">
    <source>
        <dbReference type="SAM" id="MobiDB-lite"/>
    </source>
</evidence>